<name>A0A1L7SXD8_FUSMA</name>
<dbReference type="GeneID" id="65084526"/>
<keyword evidence="19" id="KW-1185">Reference proteome</keyword>
<evidence type="ECO:0000256" key="8">
    <source>
        <dbReference type="ARBA" id="ARBA00022729"/>
    </source>
</evidence>
<comment type="similarity">
    <text evidence="13">Belongs to the SAT4 family.</text>
</comment>
<evidence type="ECO:0000256" key="10">
    <source>
        <dbReference type="ARBA" id="ARBA00023136"/>
    </source>
</evidence>
<comment type="subcellular location">
    <subcellularLocation>
        <location evidence="2">Membrane</location>
        <topology evidence="2">Lipid-anchor</topology>
        <topology evidence="2">GPI-anchor</topology>
    </subcellularLocation>
    <subcellularLocation>
        <location evidence="1">Membrane</location>
        <topology evidence="1">Multi-pass membrane protein</topology>
    </subcellularLocation>
    <subcellularLocation>
        <location evidence="3">Secreted</location>
    </subcellularLocation>
</comment>
<gene>
    <name evidence="18" type="ORF">FMAN_05259</name>
</gene>
<evidence type="ECO:0000256" key="9">
    <source>
        <dbReference type="ARBA" id="ARBA00022989"/>
    </source>
</evidence>
<evidence type="ECO:0000256" key="7">
    <source>
        <dbReference type="ARBA" id="ARBA00022692"/>
    </source>
</evidence>
<feature type="domain" description="Rhodopsin" evidence="17">
    <location>
        <begin position="111"/>
        <end position="367"/>
    </location>
</feature>
<keyword evidence="9 14" id="KW-1133">Transmembrane helix</keyword>
<evidence type="ECO:0000259" key="17">
    <source>
        <dbReference type="Pfam" id="PF20684"/>
    </source>
</evidence>
<evidence type="ECO:0000256" key="14">
    <source>
        <dbReference type="SAM" id="Phobius"/>
    </source>
</evidence>
<feature type="transmembrane region" description="Helical" evidence="14">
    <location>
        <begin position="131"/>
        <end position="152"/>
    </location>
</feature>
<evidence type="ECO:0000256" key="2">
    <source>
        <dbReference type="ARBA" id="ARBA00004589"/>
    </source>
</evidence>
<feature type="signal peptide" evidence="15">
    <location>
        <begin position="1"/>
        <end position="22"/>
    </location>
</feature>
<comment type="caution">
    <text evidence="18">The sequence shown here is derived from an EMBL/GenBank/DDBJ whole genome shotgun (WGS) entry which is preliminary data.</text>
</comment>
<dbReference type="GO" id="GO:0005576">
    <property type="term" value="C:extracellular region"/>
    <property type="evidence" value="ECO:0007669"/>
    <property type="project" value="UniProtKB-SubCell"/>
</dbReference>
<dbReference type="Proteomes" id="UP000184255">
    <property type="component" value="Unassembled WGS sequence"/>
</dbReference>
<keyword evidence="6" id="KW-0336">GPI-anchor</keyword>
<evidence type="ECO:0000256" key="15">
    <source>
        <dbReference type="SAM" id="SignalP"/>
    </source>
</evidence>
<feature type="transmembrane region" description="Helical" evidence="14">
    <location>
        <begin position="221"/>
        <end position="245"/>
    </location>
</feature>
<feature type="transmembrane region" description="Helical" evidence="14">
    <location>
        <begin position="340"/>
        <end position="361"/>
    </location>
</feature>
<dbReference type="InterPro" id="IPR052337">
    <property type="entry name" value="SAT4-like"/>
</dbReference>
<keyword evidence="10 14" id="KW-0472">Membrane</keyword>
<sequence length="397" mass="44252">MIHARKLVPLLILAYSVVQIDALSTTPIPQCALQCVSQAVSQAGGSNYKCMDPDATKELISCISPICNAQETKTFLERRKQLCEAPLTDHRQSIRIIVTLFAIIATVFIILRVSSRFILKTPWGSDDTSSLMTFLTLIPFTVFTILAIKAGVGMSAPLFNPKTISHLFRVLYTCPLLMSNDAKKSKWTFIVHIHYIIGVALAKISILFFYMRIFPDYKFTILVWVTMAFIGVSSITLITLTFTVGRAVTLCLNVKEDFLFTADKYFSLNVIILVYCALNCVLDIWLLALPMPQLYGMGLKRRKKIRVMAMFSLGAFLLRTIMQAQILLPSQGAVDAGQQWIVLCACVENYVGCIVTCIPAARQLLSRLLSRHSGDPQSKTPVFVVRSLAEITDDETS</sequence>
<keyword evidence="11" id="KW-1015">Disulfide bond</keyword>
<comment type="similarity">
    <text evidence="4">Belongs to the RBT5 family.</text>
</comment>
<reference evidence="19" key="1">
    <citation type="journal article" date="2016" name="Genome Biol. Evol.">
        <title>Comparative 'omics' of the Fusarium fujikuroi species complex highlights differences in genetic potential and metabolite synthesis.</title>
        <authorList>
            <person name="Niehaus E.-M."/>
            <person name="Muensterkoetter M."/>
            <person name="Proctor R.H."/>
            <person name="Brown D.W."/>
            <person name="Sharon A."/>
            <person name="Idan Y."/>
            <person name="Oren-Young L."/>
            <person name="Sieber C.M."/>
            <person name="Novak O."/>
            <person name="Pencik A."/>
            <person name="Tarkowska D."/>
            <person name="Hromadova K."/>
            <person name="Freeman S."/>
            <person name="Maymon M."/>
            <person name="Elazar M."/>
            <person name="Youssef S.A."/>
            <person name="El-Shabrawy E.S.M."/>
            <person name="Shalaby A.B.A."/>
            <person name="Houterman P."/>
            <person name="Brock N.L."/>
            <person name="Burkhardt I."/>
            <person name="Tsavkelova E.A."/>
            <person name="Dickschat J.S."/>
            <person name="Galuszka P."/>
            <person name="Gueldener U."/>
            <person name="Tudzynski B."/>
        </authorList>
    </citation>
    <scope>NUCLEOTIDE SEQUENCE [LARGE SCALE GENOMIC DNA]</scope>
    <source>
        <strain evidence="19">MRC7560</strain>
    </source>
</reference>
<evidence type="ECO:0000256" key="13">
    <source>
        <dbReference type="ARBA" id="ARBA00038359"/>
    </source>
</evidence>
<protein>
    <submittedName>
        <fullName evidence="18">Uncharacterized protein</fullName>
    </submittedName>
</protein>
<evidence type="ECO:0000256" key="5">
    <source>
        <dbReference type="ARBA" id="ARBA00022525"/>
    </source>
</evidence>
<dbReference type="Pfam" id="PF05730">
    <property type="entry name" value="CFEM"/>
    <property type="match status" value="1"/>
</dbReference>
<evidence type="ECO:0000256" key="3">
    <source>
        <dbReference type="ARBA" id="ARBA00004613"/>
    </source>
</evidence>
<dbReference type="EMBL" id="FCQH01000002">
    <property type="protein sequence ID" value="CVK87955.1"/>
    <property type="molecule type" value="Genomic_DNA"/>
</dbReference>
<proteinExistence type="inferred from homology"/>
<feature type="chain" id="PRO_5009874505" evidence="15">
    <location>
        <begin position="23"/>
        <end position="397"/>
    </location>
</feature>
<evidence type="ECO:0000259" key="16">
    <source>
        <dbReference type="Pfam" id="PF05730"/>
    </source>
</evidence>
<keyword evidence="8 15" id="KW-0732">Signal</keyword>
<dbReference type="VEuPathDB" id="FungiDB:FMAN_05259"/>
<feature type="transmembrane region" description="Helical" evidence="14">
    <location>
        <begin position="96"/>
        <end position="119"/>
    </location>
</feature>
<evidence type="ECO:0000256" key="1">
    <source>
        <dbReference type="ARBA" id="ARBA00004141"/>
    </source>
</evidence>
<organism evidence="18 19">
    <name type="scientific">Fusarium mangiferae</name>
    <name type="common">Mango malformation disease fungus</name>
    <dbReference type="NCBI Taxonomy" id="192010"/>
    <lineage>
        <taxon>Eukaryota</taxon>
        <taxon>Fungi</taxon>
        <taxon>Dikarya</taxon>
        <taxon>Ascomycota</taxon>
        <taxon>Pezizomycotina</taxon>
        <taxon>Sordariomycetes</taxon>
        <taxon>Hypocreomycetidae</taxon>
        <taxon>Hypocreales</taxon>
        <taxon>Nectriaceae</taxon>
        <taxon>Fusarium</taxon>
        <taxon>Fusarium fujikuroi species complex</taxon>
    </lineage>
</organism>
<evidence type="ECO:0000256" key="6">
    <source>
        <dbReference type="ARBA" id="ARBA00022622"/>
    </source>
</evidence>
<dbReference type="PANTHER" id="PTHR33048">
    <property type="entry name" value="PTH11-LIKE INTEGRAL MEMBRANE PROTEIN (AFU_ORTHOLOGUE AFUA_5G11245)"/>
    <property type="match status" value="1"/>
</dbReference>
<dbReference type="Pfam" id="PF20684">
    <property type="entry name" value="Fung_rhodopsin"/>
    <property type="match status" value="1"/>
</dbReference>
<evidence type="ECO:0000256" key="11">
    <source>
        <dbReference type="ARBA" id="ARBA00023157"/>
    </source>
</evidence>
<keyword evidence="5" id="KW-0964">Secreted</keyword>
<evidence type="ECO:0000256" key="12">
    <source>
        <dbReference type="ARBA" id="ARBA00023288"/>
    </source>
</evidence>
<keyword evidence="7 14" id="KW-0812">Transmembrane</keyword>
<feature type="domain" description="CFEM" evidence="16">
    <location>
        <begin position="27"/>
        <end position="84"/>
    </location>
</feature>
<feature type="transmembrane region" description="Helical" evidence="14">
    <location>
        <begin position="307"/>
        <end position="328"/>
    </location>
</feature>
<dbReference type="PANTHER" id="PTHR33048:SF47">
    <property type="entry name" value="INTEGRAL MEMBRANE PROTEIN-RELATED"/>
    <property type="match status" value="1"/>
</dbReference>
<dbReference type="AlphaFoldDB" id="A0A1L7SXD8"/>
<feature type="transmembrane region" description="Helical" evidence="14">
    <location>
        <begin position="265"/>
        <end position="286"/>
    </location>
</feature>
<feature type="transmembrane region" description="Helical" evidence="14">
    <location>
        <begin position="187"/>
        <end position="209"/>
    </location>
</feature>
<dbReference type="RefSeq" id="XP_041679002.1">
    <property type="nucleotide sequence ID" value="XM_041828106.1"/>
</dbReference>
<evidence type="ECO:0000313" key="18">
    <source>
        <dbReference type="EMBL" id="CVK87955.1"/>
    </source>
</evidence>
<dbReference type="InterPro" id="IPR008427">
    <property type="entry name" value="Extracellular_membr_CFEM_dom"/>
</dbReference>
<evidence type="ECO:0000256" key="4">
    <source>
        <dbReference type="ARBA" id="ARBA00010031"/>
    </source>
</evidence>
<keyword evidence="6" id="KW-0325">Glycoprotein</keyword>
<evidence type="ECO:0000313" key="19">
    <source>
        <dbReference type="Proteomes" id="UP000184255"/>
    </source>
</evidence>
<dbReference type="InterPro" id="IPR049326">
    <property type="entry name" value="Rhodopsin_dom_fungi"/>
</dbReference>
<accession>A0A1L7SXD8</accession>
<keyword evidence="12" id="KW-0449">Lipoprotein</keyword>
<dbReference type="GO" id="GO:0098552">
    <property type="term" value="C:side of membrane"/>
    <property type="evidence" value="ECO:0007669"/>
    <property type="project" value="UniProtKB-KW"/>
</dbReference>